<sequence>MGFNKGEWSELYTFLHLLINPHLEIVDEHLNLINSSTFQVIEIKLEDKTRYKIQKDKNISKIIASGLEKVYLVDNIKDEKDILLDKILKHKKAKGSFEIKEIQSLIDDFLDGHKLKGNSKVKGDLEAEILDRKRGSSFDLKYNIKSSLGSPATLLNASSHTNFIYEVSNIDDNIMRQNNAIKSRKKLLDRANFLENSGAKISFIKVQSDSFAYNLKMVDSNLDKLLADMLYLSYKMNEKDIKKLIETIIKNKDEYNFYKKKIADFTNAVTFGMRASEKWNGTNEVNGGIIIVTKTGKVYLLDLIYFKTIVDKYLIDNIKLDSPSSTRYKMFEIYKENGRYYFKLNLQVRFK</sequence>
<dbReference type="InterPro" id="IPR019062">
    <property type="entry name" value="Restrct_endonuc_II_HpaII"/>
</dbReference>
<gene>
    <name evidence="1" type="ORF">MNB_SV-13-1706</name>
</gene>
<dbReference type="GO" id="GO:0009036">
    <property type="term" value="F:type II site-specific deoxyribonuclease activity"/>
    <property type="evidence" value="ECO:0007669"/>
    <property type="project" value="UniProtKB-EC"/>
</dbReference>
<accession>A0A1W1D1H8</accession>
<dbReference type="EC" id="3.1.21.4" evidence="1"/>
<dbReference type="Pfam" id="PF09561">
    <property type="entry name" value="RE_HpaII"/>
    <property type="match status" value="1"/>
</dbReference>
<organism evidence="1">
    <name type="scientific">hydrothermal vent metagenome</name>
    <dbReference type="NCBI Taxonomy" id="652676"/>
    <lineage>
        <taxon>unclassified sequences</taxon>
        <taxon>metagenomes</taxon>
        <taxon>ecological metagenomes</taxon>
    </lineage>
</organism>
<dbReference type="AlphaFoldDB" id="A0A1W1D1H8"/>
<keyword evidence="1" id="KW-0378">Hydrolase</keyword>
<reference evidence="1" key="1">
    <citation type="submission" date="2016-10" db="EMBL/GenBank/DDBJ databases">
        <authorList>
            <person name="de Groot N.N."/>
        </authorList>
    </citation>
    <scope>NUCLEOTIDE SEQUENCE</scope>
</reference>
<name>A0A1W1D1H8_9ZZZZ</name>
<dbReference type="EMBL" id="FPHM01000306">
    <property type="protein sequence ID" value="SFV71762.1"/>
    <property type="molecule type" value="Genomic_DNA"/>
</dbReference>
<evidence type="ECO:0000313" key="1">
    <source>
        <dbReference type="EMBL" id="SFV71762.1"/>
    </source>
</evidence>
<protein>
    <submittedName>
        <fullName evidence="1">Type II restriction enzyme HpaII</fullName>
        <ecNumber evidence="1">3.1.21.4</ecNumber>
    </submittedName>
</protein>
<proteinExistence type="predicted"/>